<dbReference type="GO" id="GO:0003834">
    <property type="term" value="F:beta-carotene 15,15'-dioxygenase activity"/>
    <property type="evidence" value="ECO:0007669"/>
    <property type="project" value="UniProtKB-EC"/>
</dbReference>
<dbReference type="GO" id="GO:0005886">
    <property type="term" value="C:plasma membrane"/>
    <property type="evidence" value="ECO:0007669"/>
    <property type="project" value="UniProtKB-SubCell"/>
</dbReference>
<comment type="catalytic activity">
    <reaction evidence="1">
        <text>all-trans-beta-carotene + O2 = 2 all-trans-retinal</text>
        <dbReference type="Rhea" id="RHEA:32887"/>
        <dbReference type="ChEBI" id="CHEBI:15379"/>
        <dbReference type="ChEBI" id="CHEBI:17579"/>
        <dbReference type="ChEBI" id="CHEBI:17898"/>
        <dbReference type="EC" id="1.13.11.63"/>
    </reaction>
</comment>
<dbReference type="Pfam" id="PF15461">
    <property type="entry name" value="BCD"/>
    <property type="match status" value="1"/>
</dbReference>
<comment type="caution">
    <text evidence="1">Lacks conserved residue(s) required for the propagation of feature annotation.</text>
</comment>
<protein>
    <recommendedName>
        <fullName evidence="1">Probable beta-carotene 15,15'-dioxygenase</fullName>
        <ecNumber evidence="1">1.13.11.63</ecNumber>
    </recommendedName>
</protein>
<accession>A0A4D6HE62</accession>
<dbReference type="GO" id="GO:0016121">
    <property type="term" value="P:carotene catabolic process"/>
    <property type="evidence" value="ECO:0007669"/>
    <property type="project" value="UniProtKB-UniRule"/>
</dbReference>
<evidence type="ECO:0000313" key="2">
    <source>
        <dbReference type="EMBL" id="QCC51027.1"/>
    </source>
</evidence>
<comment type="function">
    <text evidence="1">Catalyzes the cleavage of beta-carotene at its central double bond (15,15') to yield two molecules of all-trans-retinal.</text>
</comment>
<dbReference type="Proteomes" id="UP000296706">
    <property type="component" value="Chromosome"/>
</dbReference>
<evidence type="ECO:0000256" key="1">
    <source>
        <dbReference type="HAMAP-Rule" id="MF_02093"/>
    </source>
</evidence>
<organism evidence="2 3">
    <name type="scientific">Halapricum salinum</name>
    <dbReference type="NCBI Taxonomy" id="1457250"/>
    <lineage>
        <taxon>Archaea</taxon>
        <taxon>Methanobacteriati</taxon>
        <taxon>Methanobacteriota</taxon>
        <taxon>Stenosarchaea group</taxon>
        <taxon>Halobacteria</taxon>
        <taxon>Halobacteriales</taxon>
        <taxon>Haloarculaceae</taxon>
        <taxon>Halapricum</taxon>
    </lineage>
</organism>
<name>A0A4D6HE62_9EURY</name>
<keyword evidence="3" id="KW-1185">Reference proteome</keyword>
<dbReference type="OrthoDB" id="206064at2157"/>
<dbReference type="STRING" id="1457250.GCA_000755225_00059"/>
<sequence length="362" mass="38025">MSEHATRRAVLWRTAEVPGGTALALSRIALAILLAGFALATVVGFDLSLRVQAAVYLFGMVAMNLPHGGFEHFDNLRRRSASFQLRYVGLYLGSIAGFVALLFVAPVAGLALALGVAIAKGGHGGLHVMDATYGTDHLQTRPQRALAALVRGGAVMCVPIVAFPETFHTFSALMVDIFEPGGLAAVSQYFPLTRQLIGVGFGGLAIAHLALGYVRSAGTGSYVADAAETLLLVAYFAVVPVVVAVGLYFPLWYSLRQVARTTAVTSDPAADGEETADGLLTILDSDDTRLVALGAWGVLVAGSVATFGLAALLWLLSPQPLGGGGYLLGGVAFWSIFVSIIALPHVVIGSWFDRERGIWYVP</sequence>
<dbReference type="KEGG" id="hsn:DV733_07115"/>
<reference evidence="2 3" key="1">
    <citation type="journal article" date="2019" name="Nat. Commun.">
        <title>A new type of DNA phosphorothioation-based antiviral system in archaea.</title>
        <authorList>
            <person name="Xiong L."/>
            <person name="Liu S."/>
            <person name="Chen S."/>
            <person name="Xiao Y."/>
            <person name="Zhu B."/>
            <person name="Gao Y."/>
            <person name="Zhang Y."/>
            <person name="Chen B."/>
            <person name="Luo J."/>
            <person name="Deng Z."/>
            <person name="Chen X."/>
            <person name="Wang L."/>
            <person name="Chen S."/>
        </authorList>
    </citation>
    <scope>NUCLEOTIDE SEQUENCE [LARGE SCALE GENOMIC DNA]</scope>
    <source>
        <strain evidence="2 3">CBA1105</strain>
    </source>
</reference>
<proteinExistence type="inferred from homology"/>
<gene>
    <name evidence="2" type="ORF">DV733_07115</name>
</gene>
<dbReference type="InterPro" id="IPR022270">
    <property type="entry name" value="Blh_diox"/>
</dbReference>
<dbReference type="GO" id="GO:0010436">
    <property type="term" value="F:carotenoid dioxygenase activity"/>
    <property type="evidence" value="ECO:0007669"/>
    <property type="project" value="UniProtKB-UniRule"/>
</dbReference>
<dbReference type="EC" id="1.13.11.63" evidence="1"/>
<keyword evidence="1" id="KW-0560">Oxidoreductase</keyword>
<keyword evidence="1" id="KW-0479">Metal-binding</keyword>
<feature type="transmembrane region" description="Helical" evidence="1">
    <location>
        <begin position="196"/>
        <end position="214"/>
    </location>
</feature>
<feature type="transmembrane region" description="Helical" evidence="1">
    <location>
        <begin position="327"/>
        <end position="352"/>
    </location>
</feature>
<dbReference type="RefSeq" id="WP_079979574.1">
    <property type="nucleotide sequence ID" value="NZ_CP031310.1"/>
</dbReference>
<keyword evidence="1" id="KW-1133">Transmembrane helix</keyword>
<keyword evidence="1" id="KW-0408">Iron</keyword>
<dbReference type="GeneID" id="39847622"/>
<comment type="similarity">
    <text evidence="1">Belongs to the Brp/Blh beta-carotene diooxygenase family.</text>
</comment>
<feature type="transmembrane region" description="Helical" evidence="1">
    <location>
        <begin position="21"/>
        <end position="45"/>
    </location>
</feature>
<keyword evidence="1" id="KW-0472">Membrane</keyword>
<dbReference type="HAMAP" id="MF_02093">
    <property type="entry name" value="Beta_carotene_diox"/>
    <property type="match status" value="1"/>
</dbReference>
<evidence type="ECO:0000313" key="3">
    <source>
        <dbReference type="Proteomes" id="UP000296706"/>
    </source>
</evidence>
<feature type="transmembrane region" description="Helical" evidence="1">
    <location>
        <begin position="293"/>
        <end position="315"/>
    </location>
</feature>
<dbReference type="AlphaFoldDB" id="A0A4D6HE62"/>
<feature type="transmembrane region" description="Helical" evidence="1">
    <location>
        <begin position="226"/>
        <end position="249"/>
    </location>
</feature>
<keyword evidence="1 2" id="KW-0223">Dioxygenase</keyword>
<dbReference type="GO" id="GO:0005506">
    <property type="term" value="F:iron ion binding"/>
    <property type="evidence" value="ECO:0007669"/>
    <property type="project" value="UniProtKB-UniRule"/>
</dbReference>
<feature type="transmembrane region" description="Helical" evidence="1">
    <location>
        <begin position="90"/>
        <end position="119"/>
    </location>
</feature>
<keyword evidence="1" id="KW-1003">Cell membrane</keyword>
<keyword evidence="1" id="KW-0812">Transmembrane</keyword>
<comment type="cofactor">
    <cofactor evidence="1">
        <name>Fe(2+)</name>
        <dbReference type="ChEBI" id="CHEBI:29033"/>
    </cofactor>
</comment>
<comment type="subcellular location">
    <subcellularLocation>
        <location evidence="1">Cell membrane</location>
        <topology evidence="1">Multi-pass membrane protein</topology>
    </subcellularLocation>
</comment>
<dbReference type="EMBL" id="CP031310">
    <property type="protein sequence ID" value="QCC51027.1"/>
    <property type="molecule type" value="Genomic_DNA"/>
</dbReference>
<dbReference type="NCBIfam" id="TIGR03753">
    <property type="entry name" value="blh_monoox"/>
    <property type="match status" value="1"/>
</dbReference>